<sequence length="84" mass="9097">MLVNSSLVVLKLRLVLGLVAVAMDAQPRSLVDVSVEVGDVGEGCRFSPPSPQTPTDLPSLRGMEAVQLLGSLKVLRHQEREVKY</sequence>
<name>Q6YU52_ORYSJ</name>
<feature type="signal peptide" evidence="1">
    <location>
        <begin position="1"/>
        <end position="17"/>
    </location>
</feature>
<reference evidence="3" key="1">
    <citation type="journal article" date="2005" name="Nature">
        <title>The map-based sequence of the rice genome.</title>
        <authorList>
            <consortium name="International rice genome sequencing project (IRGSP)"/>
            <person name="Matsumoto T."/>
            <person name="Wu J."/>
            <person name="Kanamori H."/>
            <person name="Katayose Y."/>
            <person name="Fujisawa M."/>
            <person name="Namiki N."/>
            <person name="Mizuno H."/>
            <person name="Yamamoto K."/>
            <person name="Antonio B.A."/>
            <person name="Baba T."/>
            <person name="Sakata K."/>
            <person name="Nagamura Y."/>
            <person name="Aoki H."/>
            <person name="Arikawa K."/>
            <person name="Arita K."/>
            <person name="Bito T."/>
            <person name="Chiden Y."/>
            <person name="Fujitsuka N."/>
            <person name="Fukunaka R."/>
            <person name="Hamada M."/>
            <person name="Harada C."/>
            <person name="Hayashi A."/>
            <person name="Hijishita S."/>
            <person name="Honda M."/>
            <person name="Hosokawa S."/>
            <person name="Ichikawa Y."/>
            <person name="Idonuma A."/>
            <person name="Iijima M."/>
            <person name="Ikeda M."/>
            <person name="Ikeno M."/>
            <person name="Ito K."/>
            <person name="Ito S."/>
            <person name="Ito T."/>
            <person name="Ito Y."/>
            <person name="Ito Y."/>
            <person name="Iwabuchi A."/>
            <person name="Kamiya K."/>
            <person name="Karasawa W."/>
            <person name="Kurita K."/>
            <person name="Katagiri S."/>
            <person name="Kikuta A."/>
            <person name="Kobayashi H."/>
            <person name="Kobayashi N."/>
            <person name="Machita K."/>
            <person name="Maehara T."/>
            <person name="Masukawa M."/>
            <person name="Mizubayashi T."/>
            <person name="Mukai Y."/>
            <person name="Nagasaki H."/>
            <person name="Nagata Y."/>
            <person name="Naito S."/>
            <person name="Nakashima M."/>
            <person name="Nakama Y."/>
            <person name="Nakamichi Y."/>
            <person name="Nakamura M."/>
            <person name="Meguro A."/>
            <person name="Negishi M."/>
            <person name="Ohta I."/>
            <person name="Ohta T."/>
            <person name="Okamoto M."/>
            <person name="Ono N."/>
            <person name="Saji S."/>
            <person name="Sakaguchi M."/>
            <person name="Sakai K."/>
            <person name="Shibata M."/>
            <person name="Shimokawa T."/>
            <person name="Song J."/>
            <person name="Takazaki Y."/>
            <person name="Terasawa K."/>
            <person name="Tsugane M."/>
            <person name="Tsuji K."/>
            <person name="Ueda S."/>
            <person name="Waki K."/>
            <person name="Yamagata H."/>
            <person name="Yamamoto M."/>
            <person name="Yamamoto S."/>
            <person name="Yamane H."/>
            <person name="Yoshiki S."/>
            <person name="Yoshihara R."/>
            <person name="Yukawa K."/>
            <person name="Zhong H."/>
            <person name="Yano M."/>
            <person name="Yuan Q."/>
            <person name="Ouyang S."/>
            <person name="Liu J."/>
            <person name="Jones K.M."/>
            <person name="Gansberger K."/>
            <person name="Moffat K."/>
            <person name="Hill J."/>
            <person name="Bera J."/>
            <person name="Fadrosh D."/>
            <person name="Jin S."/>
            <person name="Johri S."/>
            <person name="Kim M."/>
            <person name="Overton L."/>
            <person name="Reardon M."/>
            <person name="Tsitrin T."/>
            <person name="Vuong H."/>
            <person name="Weaver B."/>
            <person name="Ciecko A."/>
            <person name="Tallon L."/>
            <person name="Jackson J."/>
            <person name="Pai G."/>
            <person name="Aken S.V."/>
            <person name="Utterback T."/>
            <person name="Reidmuller S."/>
            <person name="Feldblyum T."/>
            <person name="Hsiao J."/>
            <person name="Zismann V."/>
            <person name="Iobst S."/>
            <person name="de Vazeille A.R."/>
            <person name="Buell C.R."/>
            <person name="Ying K."/>
            <person name="Li Y."/>
            <person name="Lu T."/>
            <person name="Huang Y."/>
            <person name="Zhao Q."/>
            <person name="Feng Q."/>
            <person name="Zhang L."/>
            <person name="Zhu J."/>
            <person name="Weng Q."/>
            <person name="Mu J."/>
            <person name="Lu Y."/>
            <person name="Fan D."/>
            <person name="Liu Y."/>
            <person name="Guan J."/>
            <person name="Zhang Y."/>
            <person name="Yu S."/>
            <person name="Liu X."/>
            <person name="Zhang Y."/>
            <person name="Hong G."/>
            <person name="Han B."/>
            <person name="Choisne N."/>
            <person name="Demange N."/>
            <person name="Orjeda G."/>
            <person name="Samain S."/>
            <person name="Cattolico L."/>
            <person name="Pelletier E."/>
            <person name="Couloux A."/>
            <person name="Segurens B."/>
            <person name="Wincker P."/>
            <person name="D'Hont A."/>
            <person name="Scarpelli C."/>
            <person name="Weissenbach J."/>
            <person name="Salanoubat M."/>
            <person name="Quetier F."/>
            <person name="Yu Y."/>
            <person name="Kim H.R."/>
            <person name="Rambo T."/>
            <person name="Currie J."/>
            <person name="Collura K."/>
            <person name="Luo M."/>
            <person name="Yang T."/>
            <person name="Ammiraju J.S.S."/>
            <person name="Engler F."/>
            <person name="Soderlund C."/>
            <person name="Wing R.A."/>
            <person name="Palmer L.E."/>
            <person name="de la Bastide M."/>
            <person name="Spiegel L."/>
            <person name="Nascimento L."/>
            <person name="Zutavern T."/>
            <person name="O'Shaughnessy A."/>
            <person name="Dike S."/>
            <person name="Dedhia N."/>
            <person name="Preston R."/>
            <person name="Balija V."/>
            <person name="McCombie W.R."/>
            <person name="Chow T."/>
            <person name="Chen H."/>
            <person name="Chung M."/>
            <person name="Chen C."/>
            <person name="Shaw J."/>
            <person name="Wu H."/>
            <person name="Hsiao K."/>
            <person name="Chao Y."/>
            <person name="Chu M."/>
            <person name="Cheng C."/>
            <person name="Hour A."/>
            <person name="Lee P."/>
            <person name="Lin S."/>
            <person name="Lin Y."/>
            <person name="Liou J."/>
            <person name="Liu S."/>
            <person name="Hsing Y."/>
            <person name="Raghuvanshi S."/>
            <person name="Mohanty A."/>
            <person name="Bharti A.K."/>
            <person name="Gaur A."/>
            <person name="Gupta V."/>
            <person name="Kumar D."/>
            <person name="Ravi V."/>
            <person name="Vij S."/>
            <person name="Kapur A."/>
            <person name="Khurana P."/>
            <person name="Khurana P."/>
            <person name="Khurana J.P."/>
            <person name="Tyagi A.K."/>
            <person name="Gaikwad K."/>
            <person name="Singh A."/>
            <person name="Dalal V."/>
            <person name="Srivastava S."/>
            <person name="Dixit A."/>
            <person name="Pal A.K."/>
            <person name="Ghazi I.A."/>
            <person name="Yadav M."/>
            <person name="Pandit A."/>
            <person name="Bhargava A."/>
            <person name="Sureshbabu K."/>
            <person name="Batra K."/>
            <person name="Sharma T.R."/>
            <person name="Mohapatra T."/>
            <person name="Singh N.K."/>
            <person name="Messing J."/>
            <person name="Nelson A.B."/>
            <person name="Fuks G."/>
            <person name="Kavchok S."/>
            <person name="Keizer G."/>
            <person name="Linton E."/>
            <person name="Llaca V."/>
            <person name="Song R."/>
            <person name="Tanyolac B."/>
            <person name="Young S."/>
            <person name="Ho-Il K."/>
            <person name="Hahn J.H."/>
            <person name="Sangsakoo G."/>
            <person name="Vanavichit A."/>
            <person name="de Mattos Luiz.A.T."/>
            <person name="Zimmer P.D."/>
            <person name="Malone G."/>
            <person name="Dellagostin O."/>
            <person name="de Oliveira A.C."/>
            <person name="Bevan M."/>
            <person name="Bancroft I."/>
            <person name="Minx P."/>
            <person name="Cordum H."/>
            <person name="Wilson R."/>
            <person name="Cheng Z."/>
            <person name="Jin W."/>
            <person name="Jiang J."/>
            <person name="Leong S.A."/>
            <person name="Iwama H."/>
            <person name="Gojobori T."/>
            <person name="Itoh T."/>
            <person name="Niimura Y."/>
            <person name="Fujii Y."/>
            <person name="Habara T."/>
            <person name="Sakai H."/>
            <person name="Sato Y."/>
            <person name="Wilson G."/>
            <person name="Kumar K."/>
            <person name="McCouch S."/>
            <person name="Juretic N."/>
            <person name="Hoen D."/>
            <person name="Wright S."/>
            <person name="Bruskiewich R."/>
            <person name="Bureau T."/>
            <person name="Miyao A."/>
            <person name="Hirochika H."/>
            <person name="Nishikawa T."/>
            <person name="Kadowaki K."/>
            <person name="Sugiura M."/>
            <person name="Burr B."/>
            <person name="Sasaki T."/>
        </authorList>
    </citation>
    <scope>NUCLEOTIDE SEQUENCE [LARGE SCALE GENOMIC DNA]</scope>
    <source>
        <strain evidence="3">cv. Nipponbare</strain>
    </source>
</reference>
<evidence type="ECO:0000313" key="2">
    <source>
        <dbReference type="EMBL" id="BAC84615.1"/>
    </source>
</evidence>
<dbReference type="Proteomes" id="UP000000763">
    <property type="component" value="Chromosome 7"/>
</dbReference>
<dbReference type="EMBL" id="AP005877">
    <property type="protein sequence ID" value="BAC84615.1"/>
    <property type="molecule type" value="Genomic_DNA"/>
</dbReference>
<organism evidence="2 3">
    <name type="scientific">Oryza sativa subsp. japonica</name>
    <name type="common">Rice</name>
    <dbReference type="NCBI Taxonomy" id="39947"/>
    <lineage>
        <taxon>Eukaryota</taxon>
        <taxon>Viridiplantae</taxon>
        <taxon>Streptophyta</taxon>
        <taxon>Embryophyta</taxon>
        <taxon>Tracheophyta</taxon>
        <taxon>Spermatophyta</taxon>
        <taxon>Magnoliopsida</taxon>
        <taxon>Liliopsida</taxon>
        <taxon>Poales</taxon>
        <taxon>Poaceae</taxon>
        <taxon>BOP clade</taxon>
        <taxon>Oryzoideae</taxon>
        <taxon>Oryzeae</taxon>
        <taxon>Oryzinae</taxon>
        <taxon>Oryza</taxon>
        <taxon>Oryza sativa</taxon>
    </lineage>
</organism>
<gene>
    <name evidence="2" type="primary">OSJNBb0002L09.24</name>
</gene>
<evidence type="ECO:0000313" key="3">
    <source>
        <dbReference type="Proteomes" id="UP000000763"/>
    </source>
</evidence>
<accession>Q6YU52</accession>
<protein>
    <submittedName>
        <fullName evidence="2">Uncharacterized protein</fullName>
    </submittedName>
</protein>
<reference evidence="3" key="2">
    <citation type="journal article" date="2008" name="Nucleic Acids Res.">
        <title>The rice annotation project database (RAP-DB): 2008 update.</title>
        <authorList>
            <consortium name="The rice annotation project (RAP)"/>
        </authorList>
    </citation>
    <scope>GENOME REANNOTATION</scope>
    <source>
        <strain evidence="3">cv. Nipponbare</strain>
    </source>
</reference>
<dbReference type="AlphaFoldDB" id="Q6YU52"/>
<feature type="chain" id="PRO_5004283615" evidence="1">
    <location>
        <begin position="18"/>
        <end position="84"/>
    </location>
</feature>
<keyword evidence="1" id="KW-0732">Signal</keyword>
<evidence type="ECO:0000256" key="1">
    <source>
        <dbReference type="SAM" id="SignalP"/>
    </source>
</evidence>
<proteinExistence type="predicted"/>